<evidence type="ECO:0000256" key="2">
    <source>
        <dbReference type="SAM" id="MobiDB-lite"/>
    </source>
</evidence>
<dbReference type="InterPro" id="IPR000253">
    <property type="entry name" value="FHA_dom"/>
</dbReference>
<dbReference type="Gene3D" id="2.60.200.20">
    <property type="match status" value="1"/>
</dbReference>
<protein>
    <submittedName>
        <fullName evidence="4">FHA domain-containing protein</fullName>
    </submittedName>
</protein>
<dbReference type="Pfam" id="PF00498">
    <property type="entry name" value="FHA"/>
    <property type="match status" value="1"/>
</dbReference>
<proteinExistence type="predicted"/>
<dbReference type="OrthoDB" id="5192484at2"/>
<evidence type="ECO:0000313" key="4">
    <source>
        <dbReference type="EMBL" id="PRY50122.1"/>
    </source>
</evidence>
<comment type="caution">
    <text evidence="4">The sequence shown here is derived from an EMBL/GenBank/DDBJ whole genome shotgun (WGS) entry which is preliminary data.</text>
</comment>
<organism evidence="4 5">
    <name type="scientific">Geodermatophilus tzadiensis</name>
    <dbReference type="NCBI Taxonomy" id="1137988"/>
    <lineage>
        <taxon>Bacteria</taxon>
        <taxon>Bacillati</taxon>
        <taxon>Actinomycetota</taxon>
        <taxon>Actinomycetes</taxon>
        <taxon>Geodermatophilales</taxon>
        <taxon>Geodermatophilaceae</taxon>
        <taxon>Geodermatophilus</taxon>
    </lineage>
</organism>
<evidence type="ECO:0000313" key="5">
    <source>
        <dbReference type="Proteomes" id="UP000239210"/>
    </source>
</evidence>
<dbReference type="InterPro" id="IPR008984">
    <property type="entry name" value="SMAD_FHA_dom_sf"/>
</dbReference>
<reference evidence="4 5" key="1">
    <citation type="submission" date="2018-03" db="EMBL/GenBank/DDBJ databases">
        <title>Genomic Encyclopedia of Archaeal and Bacterial Type Strains, Phase II (KMG-II): from individual species to whole genera.</title>
        <authorList>
            <person name="Goeker M."/>
        </authorList>
    </citation>
    <scope>NUCLEOTIDE SEQUENCE [LARGE SCALE GENOMIC DNA]</scope>
    <source>
        <strain evidence="4 5">DSM 45416</strain>
    </source>
</reference>
<name>A0A2T0TWP4_9ACTN</name>
<dbReference type="RefSeq" id="WP_106276364.1">
    <property type="nucleotide sequence ID" value="NZ_PVTG01000004.1"/>
</dbReference>
<feature type="region of interest" description="Disordered" evidence="2">
    <location>
        <begin position="153"/>
        <end position="208"/>
    </location>
</feature>
<feature type="domain" description="FHA" evidence="3">
    <location>
        <begin position="263"/>
        <end position="324"/>
    </location>
</feature>
<accession>A0A2T0TWP4</accession>
<dbReference type="SUPFAM" id="SSF49879">
    <property type="entry name" value="SMAD/FHA domain"/>
    <property type="match status" value="1"/>
</dbReference>
<dbReference type="SMART" id="SM00240">
    <property type="entry name" value="FHA"/>
    <property type="match status" value="1"/>
</dbReference>
<dbReference type="Proteomes" id="UP000239210">
    <property type="component" value="Unassembled WGS sequence"/>
</dbReference>
<feature type="compositionally biased region" description="Low complexity" evidence="2">
    <location>
        <begin position="172"/>
        <end position="208"/>
    </location>
</feature>
<sequence length="362" mass="36980">MPQTRTTRVGLAPGDGLVARFGDVVLLVPEDGTDAGELLDLVEAAAAEDEPGSALATRLLGWAGGRRPGEGPAFGVVAPVADGVVVLLRGGVSAEVTGPAGTRRLSGRQALTWVDHVVALPFERVTVGDGDAPAHPHPRSALREGVVPARGFVLSPAGDLPTGDHSTDDAPAHAAPARDAPAHAAPAHAAAPTPTLPASVPEPAPAADDAPLEETLVARAEDVPTAGAGAERRSDPLETALAPAPVGALVCDGGPTVVLDRAYVLGREPQNDPDVQRAVASPVVIRDPGNLVSRVHARVEVDDGRVWVRDAPSVSGTYVAGPGASEWTRIGTGPTLLPPDWSLRIGTQVFTFRTTKAAADVR</sequence>
<dbReference type="PROSITE" id="PS50006">
    <property type="entry name" value="FHA_DOMAIN"/>
    <property type="match status" value="1"/>
</dbReference>
<evidence type="ECO:0000256" key="1">
    <source>
        <dbReference type="ARBA" id="ARBA00022553"/>
    </source>
</evidence>
<dbReference type="CDD" id="cd00060">
    <property type="entry name" value="FHA"/>
    <property type="match status" value="1"/>
</dbReference>
<dbReference type="EMBL" id="PVTG01000004">
    <property type="protein sequence ID" value="PRY50122.1"/>
    <property type="molecule type" value="Genomic_DNA"/>
</dbReference>
<gene>
    <name evidence="4" type="ORF">LY71_104159</name>
</gene>
<keyword evidence="5" id="KW-1185">Reference proteome</keyword>
<dbReference type="AlphaFoldDB" id="A0A2T0TWP4"/>
<keyword evidence="1" id="KW-0597">Phosphoprotein</keyword>
<evidence type="ECO:0000259" key="3">
    <source>
        <dbReference type="PROSITE" id="PS50006"/>
    </source>
</evidence>